<keyword evidence="1" id="KW-1185">Reference proteome</keyword>
<dbReference type="AlphaFoldDB" id="A0A915JWV9"/>
<reference evidence="2" key="1">
    <citation type="submission" date="2022-11" db="UniProtKB">
        <authorList>
            <consortium name="WormBaseParasite"/>
        </authorList>
    </citation>
    <scope>IDENTIFICATION</scope>
</reference>
<sequence>MRRLFFLYGQMSAVYSRAPFIRINNVKRIHRDRSKEIVLKAILIRLPSENLIMFHVNPLVIRILNILLSHYQMIFIRTAIVIEKSAMDFNL</sequence>
<accession>A0A915JWV9</accession>
<evidence type="ECO:0000313" key="1">
    <source>
        <dbReference type="Proteomes" id="UP000887565"/>
    </source>
</evidence>
<protein>
    <submittedName>
        <fullName evidence="2">Uncharacterized protein</fullName>
    </submittedName>
</protein>
<dbReference type="Proteomes" id="UP000887565">
    <property type="component" value="Unplaced"/>
</dbReference>
<evidence type="ECO:0000313" key="2">
    <source>
        <dbReference type="WBParaSite" id="nRc.2.0.1.t30509-RA"/>
    </source>
</evidence>
<organism evidence="1 2">
    <name type="scientific">Romanomermis culicivorax</name>
    <name type="common">Nematode worm</name>
    <dbReference type="NCBI Taxonomy" id="13658"/>
    <lineage>
        <taxon>Eukaryota</taxon>
        <taxon>Metazoa</taxon>
        <taxon>Ecdysozoa</taxon>
        <taxon>Nematoda</taxon>
        <taxon>Enoplea</taxon>
        <taxon>Dorylaimia</taxon>
        <taxon>Mermithida</taxon>
        <taxon>Mermithoidea</taxon>
        <taxon>Mermithidae</taxon>
        <taxon>Romanomermis</taxon>
    </lineage>
</organism>
<name>A0A915JWV9_ROMCU</name>
<proteinExistence type="predicted"/>
<dbReference type="WBParaSite" id="nRc.2.0.1.t30509-RA">
    <property type="protein sequence ID" value="nRc.2.0.1.t30509-RA"/>
    <property type="gene ID" value="nRc.2.0.1.g30509"/>
</dbReference>